<keyword evidence="9 12" id="KW-0496">Mitochondrion</keyword>
<dbReference type="InterPro" id="IPR014368">
    <property type="entry name" value="Cyt_c_oxidase_su7a_fun"/>
</dbReference>
<dbReference type="OMA" id="ASYWWWG"/>
<evidence type="ECO:0000256" key="11">
    <source>
        <dbReference type="ARBA" id="ARBA00031091"/>
    </source>
</evidence>
<gene>
    <name evidence="15" type="ORF">E3P86_03506</name>
    <name evidence="14" type="ORF">E3P90_03224</name>
</gene>
<dbReference type="OrthoDB" id="2317211at2759"/>
<evidence type="ECO:0000256" key="2">
    <source>
        <dbReference type="ARBA" id="ARBA00004673"/>
    </source>
</evidence>
<reference evidence="16 17" key="1">
    <citation type="submission" date="2019-03" db="EMBL/GenBank/DDBJ databases">
        <title>Sequencing 23 genomes of Wallemia ichthyophaga.</title>
        <authorList>
            <person name="Gostincar C."/>
        </authorList>
    </citation>
    <scope>NUCLEOTIDE SEQUENCE [LARGE SCALE GENOMIC DNA]</scope>
    <source>
        <strain evidence="15 17">EXF-6200</strain>
        <strain evidence="14 16">EXF-8621</strain>
    </source>
</reference>
<evidence type="ECO:0000313" key="17">
    <source>
        <dbReference type="Proteomes" id="UP000310689"/>
    </source>
</evidence>
<keyword evidence="6 12" id="KW-0999">Mitochondrion inner membrane</keyword>
<comment type="function">
    <text evidence="12">Component of the cytochrome c oxidase, the last enzyme in the mitochondrial electron transport chain which drives oxidative phosphorylation.</text>
</comment>
<dbReference type="AlphaFoldDB" id="A0A4T0K0K3"/>
<evidence type="ECO:0000256" key="12">
    <source>
        <dbReference type="PIRNR" id="PIRNR000283"/>
    </source>
</evidence>
<evidence type="ECO:0000256" key="10">
    <source>
        <dbReference type="ARBA" id="ARBA00023136"/>
    </source>
</evidence>
<dbReference type="GO" id="GO:0006123">
    <property type="term" value="P:mitochondrial electron transport, cytochrome c to oxygen"/>
    <property type="evidence" value="ECO:0007669"/>
    <property type="project" value="InterPro"/>
</dbReference>
<evidence type="ECO:0000256" key="9">
    <source>
        <dbReference type="ARBA" id="ARBA00023128"/>
    </source>
</evidence>
<evidence type="ECO:0000256" key="6">
    <source>
        <dbReference type="ARBA" id="ARBA00022792"/>
    </source>
</evidence>
<evidence type="ECO:0000256" key="7">
    <source>
        <dbReference type="ARBA" id="ARBA00022989"/>
    </source>
</evidence>
<dbReference type="PANTHER" id="PTHR28264">
    <property type="entry name" value="CYTOCHROME C OXIDASE SUBUNIT 7A"/>
    <property type="match status" value="1"/>
</dbReference>
<evidence type="ECO:0000256" key="5">
    <source>
        <dbReference type="ARBA" id="ARBA00022692"/>
    </source>
</evidence>
<evidence type="ECO:0000256" key="4">
    <source>
        <dbReference type="ARBA" id="ARBA00016081"/>
    </source>
</evidence>
<comment type="subcellular location">
    <subcellularLocation>
        <location evidence="1">Mitochondrion inner membrane</location>
        <topology evidence="1">Single-pass membrane protein</topology>
    </subcellularLocation>
</comment>
<evidence type="ECO:0000313" key="14">
    <source>
        <dbReference type="EMBL" id="TIB09596.1"/>
    </source>
</evidence>
<comment type="pathway">
    <text evidence="2 12">Energy metabolism; oxidative phosphorylation.</text>
</comment>
<accession>A0A4T0K0K3</accession>
<dbReference type="EMBL" id="SPOF01000040">
    <property type="protein sequence ID" value="TIB09596.1"/>
    <property type="molecule type" value="Genomic_DNA"/>
</dbReference>
<dbReference type="EMBL" id="SPOI01000262">
    <property type="protein sequence ID" value="TIB30418.1"/>
    <property type="molecule type" value="Genomic_DNA"/>
</dbReference>
<evidence type="ECO:0000313" key="15">
    <source>
        <dbReference type="EMBL" id="TIB30418.1"/>
    </source>
</evidence>
<comment type="caution">
    <text evidence="15">The sequence shown here is derived from an EMBL/GenBank/DDBJ whole genome shotgun (WGS) entry which is preliminary data.</text>
</comment>
<dbReference type="GO" id="GO:0005743">
    <property type="term" value="C:mitochondrial inner membrane"/>
    <property type="evidence" value="ECO:0007669"/>
    <property type="project" value="UniProtKB-SubCell"/>
</dbReference>
<dbReference type="GO" id="GO:0004129">
    <property type="term" value="F:cytochrome-c oxidase activity"/>
    <property type="evidence" value="ECO:0007669"/>
    <property type="project" value="TreeGrafter"/>
</dbReference>
<evidence type="ECO:0000256" key="1">
    <source>
        <dbReference type="ARBA" id="ARBA00004434"/>
    </source>
</evidence>
<keyword evidence="8 12" id="KW-0560">Oxidoreductase</keyword>
<evidence type="ECO:0000256" key="13">
    <source>
        <dbReference type="SAM" id="Phobius"/>
    </source>
</evidence>
<dbReference type="GO" id="GO:0016491">
    <property type="term" value="F:oxidoreductase activity"/>
    <property type="evidence" value="ECO:0007669"/>
    <property type="project" value="UniProtKB-KW"/>
</dbReference>
<evidence type="ECO:0000256" key="8">
    <source>
        <dbReference type="ARBA" id="ARBA00023002"/>
    </source>
</evidence>
<sequence length="59" mass="6662">MIGQIAPITGKFRKGVIRDISVSLGLGTALGYAYWHIFHIPKATRRDQFYLKLAAEKEN</sequence>
<keyword evidence="10 12" id="KW-0472">Membrane</keyword>
<dbReference type="Proteomes" id="UP000310689">
    <property type="component" value="Unassembled WGS sequence"/>
</dbReference>
<feature type="transmembrane region" description="Helical" evidence="13">
    <location>
        <begin position="20"/>
        <end position="38"/>
    </location>
</feature>
<name>A0A4T0K0K3_WALIC</name>
<keyword evidence="5 13" id="KW-0812">Transmembrane</keyword>
<keyword evidence="7 13" id="KW-1133">Transmembrane helix</keyword>
<proteinExistence type="inferred from homology"/>
<dbReference type="PANTHER" id="PTHR28264:SF1">
    <property type="entry name" value="CYTOCHROME C OXIDASE SUBUNIT 6C"/>
    <property type="match status" value="1"/>
</dbReference>
<protein>
    <recommendedName>
        <fullName evidence="4 12">Cytochrome c oxidase subunit 9, mitochondrial</fullName>
    </recommendedName>
    <alternativeName>
        <fullName evidence="11 12">Cytochrome c oxidase polypeptide VIIA</fullName>
    </alternativeName>
</protein>
<dbReference type="PIRSF" id="PIRSF000283">
    <property type="entry name" value="COX9"/>
    <property type="match status" value="1"/>
</dbReference>
<dbReference type="CDD" id="cd22888">
    <property type="entry name" value="CcO_VIIa_fungal"/>
    <property type="match status" value="1"/>
</dbReference>
<dbReference type="UniPathway" id="UPA00705"/>
<dbReference type="Proteomes" id="UP000306954">
    <property type="component" value="Unassembled WGS sequence"/>
</dbReference>
<evidence type="ECO:0000313" key="16">
    <source>
        <dbReference type="Proteomes" id="UP000306954"/>
    </source>
</evidence>
<evidence type="ECO:0000256" key="3">
    <source>
        <dbReference type="ARBA" id="ARBA00008862"/>
    </source>
</evidence>
<organism evidence="15 17">
    <name type="scientific">Wallemia ichthyophaga</name>
    <dbReference type="NCBI Taxonomy" id="245174"/>
    <lineage>
        <taxon>Eukaryota</taxon>
        <taxon>Fungi</taxon>
        <taxon>Dikarya</taxon>
        <taxon>Basidiomycota</taxon>
        <taxon>Wallemiomycotina</taxon>
        <taxon>Wallemiomycetes</taxon>
        <taxon>Wallemiales</taxon>
        <taxon>Wallemiaceae</taxon>
        <taxon>Wallemia</taxon>
    </lineage>
</organism>
<comment type="similarity">
    <text evidence="3 12">Belongs to the fungal cytochrome c oxidase subunit 7a family.</text>
</comment>